<dbReference type="Proteomes" id="UP000596742">
    <property type="component" value="Unassembled WGS sequence"/>
</dbReference>
<name>A0A8B6FMI5_MYTGA</name>
<keyword evidence="1" id="KW-0812">Transmembrane</keyword>
<accession>A0A8B6FMI5</accession>
<dbReference type="InterPro" id="IPR035897">
    <property type="entry name" value="Toll_tir_struct_dom_sf"/>
</dbReference>
<keyword evidence="1" id="KW-1133">Transmembrane helix</keyword>
<keyword evidence="3" id="KW-1185">Reference proteome</keyword>
<feature type="transmembrane region" description="Helical" evidence="1">
    <location>
        <begin position="6"/>
        <end position="33"/>
    </location>
</feature>
<comment type="caution">
    <text evidence="2">The sequence shown here is derived from an EMBL/GenBank/DDBJ whole genome shotgun (WGS) entry which is preliminary data.</text>
</comment>
<evidence type="ECO:0000256" key="1">
    <source>
        <dbReference type="SAM" id="Phobius"/>
    </source>
</evidence>
<feature type="transmembrane region" description="Helical" evidence="1">
    <location>
        <begin position="406"/>
        <end position="434"/>
    </location>
</feature>
<evidence type="ECO:0000313" key="2">
    <source>
        <dbReference type="EMBL" id="VDI52428.1"/>
    </source>
</evidence>
<organism evidence="2 3">
    <name type="scientific">Mytilus galloprovincialis</name>
    <name type="common">Mediterranean mussel</name>
    <dbReference type="NCBI Taxonomy" id="29158"/>
    <lineage>
        <taxon>Eukaryota</taxon>
        <taxon>Metazoa</taxon>
        <taxon>Spiralia</taxon>
        <taxon>Lophotrochozoa</taxon>
        <taxon>Mollusca</taxon>
        <taxon>Bivalvia</taxon>
        <taxon>Autobranchia</taxon>
        <taxon>Pteriomorphia</taxon>
        <taxon>Mytilida</taxon>
        <taxon>Mytiloidea</taxon>
        <taxon>Mytilidae</taxon>
        <taxon>Mytilinae</taxon>
        <taxon>Mytilus</taxon>
    </lineage>
</organism>
<sequence length="635" mass="73474">MRIIGYVIMCIVNAVILSYLIYLILLLVLYGWFHILVRTDLYNSTISVEFNDILRNDDCVLPPLQSFERTVSWEIYRNNNNFSRQSVGVDATFNGKKLPICRRIYYRVEGEDVDINCHIDNTDGSVILKEGNMNRMIHIRIFENLEWDLGKKLSTDSYKLSNVKLMHSSESNITLRITDLSAENFKEEITLWGINKFIDTTLKIKIGSFFINKQKEILKPIHVPEGHILSLNSLIFYSFSKTDDHLVVHNISSLVEANISGNTNAVCSNFFNGCGPMIDMLFNMSKVGNIFNEKPWTRDMMLNAYQVTTSLIETGIQIAKSFTCVCEKSYGQHTYSILRPLYNPSSNQTYISEIVLPYTFLILPKGLTHFASNKYKELQKDVRKAIDEKKNNWRYIWRYYVDDQRFYYLIICKAEYIISLIIVADIVMILGIFMKVYCNVFVNNLARIILKPRFPMQLCAELHVSNSNANIGDCVVDGNVTHDIMIVASDDDYSFAVHNLIPFFSDLGLSCILPQTDIKGGQSKINGFSQAVVSSKIYVVVGTTDFENDPWNNSFVLSNLILPHMYEQQYKQHRILIIKFNDVNIPRPLRWYEHVTIADWSTRRTDEDNFRTLKNKFKSVIEELLMTEKNLCPYQ</sequence>
<evidence type="ECO:0008006" key="4">
    <source>
        <dbReference type="Google" id="ProtNLM"/>
    </source>
</evidence>
<dbReference type="Gene3D" id="3.40.50.10140">
    <property type="entry name" value="Toll/interleukin-1 receptor homology (TIR) domain"/>
    <property type="match status" value="1"/>
</dbReference>
<evidence type="ECO:0000313" key="3">
    <source>
        <dbReference type="Proteomes" id="UP000596742"/>
    </source>
</evidence>
<protein>
    <recommendedName>
        <fullName evidence="4">TIR domain-containing protein</fullName>
    </recommendedName>
</protein>
<dbReference type="AlphaFoldDB" id="A0A8B6FMI5"/>
<dbReference type="EMBL" id="UYJE01007169">
    <property type="protein sequence ID" value="VDI52428.1"/>
    <property type="molecule type" value="Genomic_DNA"/>
</dbReference>
<keyword evidence="1" id="KW-0472">Membrane</keyword>
<proteinExistence type="predicted"/>
<gene>
    <name evidence="2" type="ORF">MGAL_10B075478</name>
</gene>
<reference evidence="2" key="1">
    <citation type="submission" date="2018-11" db="EMBL/GenBank/DDBJ databases">
        <authorList>
            <person name="Alioto T."/>
            <person name="Alioto T."/>
        </authorList>
    </citation>
    <scope>NUCLEOTIDE SEQUENCE</scope>
</reference>
<dbReference type="SUPFAM" id="SSF52200">
    <property type="entry name" value="Toll/Interleukin receptor TIR domain"/>
    <property type="match status" value="1"/>
</dbReference>